<evidence type="ECO:0000313" key="2">
    <source>
        <dbReference type="EMBL" id="RIB06404.1"/>
    </source>
</evidence>
<dbReference type="AlphaFoldDB" id="A0A397U8B1"/>
<evidence type="ECO:0000313" key="3">
    <source>
        <dbReference type="Proteomes" id="UP000266673"/>
    </source>
</evidence>
<keyword evidence="3" id="KW-1185">Reference proteome</keyword>
<reference evidence="2 3" key="1">
    <citation type="submission" date="2018-06" db="EMBL/GenBank/DDBJ databases">
        <title>Comparative genomics reveals the genomic features of Rhizophagus irregularis, R. cerebriforme, R. diaphanum and Gigaspora rosea, and their symbiotic lifestyle signature.</title>
        <authorList>
            <person name="Morin E."/>
            <person name="San Clemente H."/>
            <person name="Chen E.C.H."/>
            <person name="De La Providencia I."/>
            <person name="Hainaut M."/>
            <person name="Kuo A."/>
            <person name="Kohler A."/>
            <person name="Murat C."/>
            <person name="Tang N."/>
            <person name="Roy S."/>
            <person name="Loubradou J."/>
            <person name="Henrissat B."/>
            <person name="Grigoriev I.V."/>
            <person name="Corradi N."/>
            <person name="Roux C."/>
            <person name="Martin F.M."/>
        </authorList>
    </citation>
    <scope>NUCLEOTIDE SEQUENCE [LARGE SCALE GENOMIC DNA]</scope>
    <source>
        <strain evidence="2 3">DAOM 194757</strain>
    </source>
</reference>
<accession>A0A397U8B1</accession>
<feature type="region of interest" description="Disordered" evidence="1">
    <location>
        <begin position="72"/>
        <end position="163"/>
    </location>
</feature>
<gene>
    <name evidence="2" type="ORF">C2G38_2148057</name>
</gene>
<dbReference type="Proteomes" id="UP000266673">
    <property type="component" value="Unassembled WGS sequence"/>
</dbReference>
<feature type="compositionally biased region" description="Polar residues" evidence="1">
    <location>
        <begin position="90"/>
        <end position="116"/>
    </location>
</feature>
<organism evidence="2 3">
    <name type="scientific">Gigaspora rosea</name>
    <dbReference type="NCBI Taxonomy" id="44941"/>
    <lineage>
        <taxon>Eukaryota</taxon>
        <taxon>Fungi</taxon>
        <taxon>Fungi incertae sedis</taxon>
        <taxon>Mucoromycota</taxon>
        <taxon>Glomeromycotina</taxon>
        <taxon>Glomeromycetes</taxon>
        <taxon>Diversisporales</taxon>
        <taxon>Gigasporaceae</taxon>
        <taxon>Gigaspora</taxon>
    </lineage>
</organism>
<dbReference type="EMBL" id="QKWP01001822">
    <property type="protein sequence ID" value="RIB06404.1"/>
    <property type="molecule type" value="Genomic_DNA"/>
</dbReference>
<name>A0A397U8B1_9GLOM</name>
<comment type="caution">
    <text evidence="2">The sequence shown here is derived from an EMBL/GenBank/DDBJ whole genome shotgun (WGS) entry which is preliminary data.</text>
</comment>
<dbReference type="OrthoDB" id="2415118at2759"/>
<proteinExistence type="predicted"/>
<sequence length="163" mass="18307">MRIKGSNFWNKYIKSILAMRLEKKPRILLVITYNPIGSSVRKIDLAEINTIRAKVEEIRSCASRAHVTESTLKSKNVGFNPTRDNKNHTIKPSSSKDVSNIEVNMPTETSQAFNSENDQDLKLPEVEVNTSTKDTEDEDNNKESSDDDNSDDEGSFNTAIATK</sequence>
<protein>
    <submittedName>
        <fullName evidence="2">Uncharacterized protein</fullName>
    </submittedName>
</protein>
<evidence type="ECO:0000256" key="1">
    <source>
        <dbReference type="SAM" id="MobiDB-lite"/>
    </source>
</evidence>
<feature type="compositionally biased region" description="Acidic residues" evidence="1">
    <location>
        <begin position="135"/>
        <end position="154"/>
    </location>
</feature>